<feature type="binding site" evidence="10">
    <location>
        <position position="210"/>
    </location>
    <ligand>
        <name>a divalent metal cation</name>
        <dbReference type="ChEBI" id="CHEBI:60240"/>
        <note>ligand shared between dimeric partners</note>
    </ligand>
</feature>
<keyword evidence="5 10" id="KW-0521">NADP</keyword>
<reference evidence="11 12" key="1">
    <citation type="submission" date="2020-09" db="EMBL/GenBank/DDBJ databases">
        <authorList>
            <person name="Tanuku N.R.S."/>
        </authorList>
    </citation>
    <scope>NUCLEOTIDE SEQUENCE [LARGE SCALE GENOMIC DNA]</scope>
    <source>
        <strain evidence="11 12">AK62</strain>
    </source>
</reference>
<feature type="binding site" evidence="10">
    <location>
        <position position="265"/>
    </location>
    <ligand>
        <name>a divalent metal cation</name>
        <dbReference type="ChEBI" id="CHEBI:60240"/>
        <note>ligand shared between dimeric partners</note>
    </ligand>
</feature>
<feature type="binding site" evidence="10">
    <location>
        <position position="135"/>
    </location>
    <ligand>
        <name>substrate</name>
    </ligand>
</feature>
<feature type="binding site" evidence="10">
    <location>
        <position position="291"/>
    </location>
    <ligand>
        <name>substrate</name>
    </ligand>
</feature>
<keyword evidence="1 10" id="KW-0963">Cytoplasm</keyword>
<evidence type="ECO:0000256" key="8">
    <source>
        <dbReference type="ARBA" id="ARBA00023096"/>
    </source>
</evidence>
<organism evidence="11 12">
    <name type="scientific">Marinobacterium alkalitolerans</name>
    <dbReference type="NCBI Taxonomy" id="1542925"/>
    <lineage>
        <taxon>Bacteria</taxon>
        <taxon>Pseudomonadati</taxon>
        <taxon>Pseudomonadota</taxon>
        <taxon>Gammaproteobacteria</taxon>
        <taxon>Oceanospirillales</taxon>
        <taxon>Oceanospirillaceae</taxon>
        <taxon>Marinobacterium</taxon>
    </lineage>
</organism>
<comment type="subunit">
    <text evidence="10">Homodimer.</text>
</comment>
<evidence type="ECO:0000256" key="5">
    <source>
        <dbReference type="ARBA" id="ARBA00022857"/>
    </source>
</evidence>
<comment type="pathway">
    <text evidence="10">Cofactor biosynthesis; pyridoxine 5'-phosphate biosynthesis; pyridoxine 5'-phosphate from D-erythrose 4-phosphate: step 4/5.</text>
</comment>
<feature type="binding site" evidence="10">
    <location>
        <position position="273"/>
    </location>
    <ligand>
        <name>substrate</name>
    </ligand>
</feature>
<protein>
    <recommendedName>
        <fullName evidence="10">4-hydroxythreonine-4-phosphate dehydrogenase</fullName>
        <ecNumber evidence="10">1.1.1.262</ecNumber>
    </recommendedName>
    <alternativeName>
        <fullName evidence="10">4-(phosphohydroxy)-L-threonine dehydrogenase</fullName>
    </alternativeName>
</protein>
<keyword evidence="2 10" id="KW-0479">Metal-binding</keyword>
<dbReference type="EC" id="1.1.1.262" evidence="10"/>
<proteinExistence type="inferred from homology"/>
<keyword evidence="4 10" id="KW-0460">Magnesium</keyword>
<keyword evidence="3 10" id="KW-0862">Zinc</keyword>
<dbReference type="InterPro" id="IPR005255">
    <property type="entry name" value="PdxA_fam"/>
</dbReference>
<evidence type="ECO:0000256" key="10">
    <source>
        <dbReference type="HAMAP-Rule" id="MF_00536"/>
    </source>
</evidence>
<dbReference type="Gene3D" id="3.40.718.10">
    <property type="entry name" value="Isopropylmalate Dehydrogenase"/>
    <property type="match status" value="1"/>
</dbReference>
<evidence type="ECO:0000256" key="3">
    <source>
        <dbReference type="ARBA" id="ARBA00022833"/>
    </source>
</evidence>
<keyword evidence="12" id="KW-1185">Reference proteome</keyword>
<dbReference type="PANTHER" id="PTHR30004:SF5">
    <property type="entry name" value="4-HYDROXYTHREONINE-4-PHOSPHATE DEHYDROGENASE"/>
    <property type="match status" value="1"/>
</dbReference>
<comment type="function">
    <text evidence="10">Catalyzes the NAD(P)-dependent oxidation of 4-(phosphooxy)-L-threonine (HTP) into 2-amino-3-oxo-4-(phosphooxy)butyric acid which spontaneously decarboxylates to form 3-amino-2-oxopropyl phosphate (AHAP).</text>
</comment>
<comment type="caution">
    <text evidence="11">The sequence shown here is derived from an EMBL/GenBank/DDBJ whole genome shotgun (WGS) entry which is preliminary data.</text>
</comment>
<evidence type="ECO:0000256" key="7">
    <source>
        <dbReference type="ARBA" id="ARBA00023027"/>
    </source>
</evidence>
<feature type="binding site" evidence="10">
    <location>
        <position position="136"/>
    </location>
    <ligand>
        <name>substrate</name>
    </ligand>
</feature>
<evidence type="ECO:0000256" key="2">
    <source>
        <dbReference type="ARBA" id="ARBA00022723"/>
    </source>
</evidence>
<dbReference type="PANTHER" id="PTHR30004">
    <property type="entry name" value="4-HYDROXYTHREONINE-4-PHOSPHATE DEHYDROGENASE"/>
    <property type="match status" value="1"/>
</dbReference>
<comment type="cofactor">
    <cofactor evidence="10">
        <name>Zn(2+)</name>
        <dbReference type="ChEBI" id="CHEBI:29105"/>
    </cofactor>
    <cofactor evidence="10">
        <name>Mg(2+)</name>
        <dbReference type="ChEBI" id="CHEBI:18420"/>
    </cofactor>
    <cofactor evidence="10">
        <name>Co(2+)</name>
        <dbReference type="ChEBI" id="CHEBI:48828"/>
    </cofactor>
    <text evidence="10">Binds 1 divalent metal cation per subunit. Can use ions such as Zn(2+), Mg(2+) or Co(2+).</text>
</comment>
<keyword evidence="9 10" id="KW-0170">Cobalt</keyword>
<name>A0ABS3ZAU7_9GAMM</name>
<keyword evidence="8 10" id="KW-0664">Pyridoxine biosynthesis</keyword>
<gene>
    <name evidence="10 11" type="primary">pdxA</name>
    <name evidence="11" type="ORF">H9C73_08720</name>
</gene>
<dbReference type="InterPro" id="IPR037510">
    <property type="entry name" value="PdxA"/>
</dbReference>
<evidence type="ECO:0000256" key="1">
    <source>
        <dbReference type="ARBA" id="ARBA00022490"/>
    </source>
</evidence>
<evidence type="ECO:0000256" key="6">
    <source>
        <dbReference type="ARBA" id="ARBA00023002"/>
    </source>
</evidence>
<feature type="binding site" evidence="10">
    <location>
        <position position="165"/>
    </location>
    <ligand>
        <name>a divalent metal cation</name>
        <dbReference type="ChEBI" id="CHEBI:60240"/>
        <note>ligand shared between dimeric partners</note>
    </ligand>
</feature>
<sequence length="330" mass="34808">MSCPRIAITPGEPAGIGPELCVQLAQQAPPCQLIAVADPDLLRQRARLLDLPLEILPFTAGATAQPAPPGALYCQPVNLVAPSEPGQLNTANASYVLETLRQATLGCMSGDFQALLTAPVHKGIINDAGIAFSGHTEFLEALTGSRKVVMMLATEGLKVALATTHLPLKEVPSAITRPLLEEIIQVLVQDLQRSFGLASPRILVAGLNPHAGEGGHLGHEEIDTIIPVLDDFRQQGVDLVGPLPADTLFTEHHLRDADAVLAMYHDQGLPVLKYKGFGRAANITLGLPIIRTSVDHGTALDLAGTGTADAGSLHTALQFALDMARHQSGH</sequence>
<evidence type="ECO:0000256" key="9">
    <source>
        <dbReference type="ARBA" id="ARBA00023285"/>
    </source>
</evidence>
<keyword evidence="6 10" id="KW-0560">Oxidoreductase</keyword>
<evidence type="ECO:0000313" key="12">
    <source>
        <dbReference type="Proteomes" id="UP000810171"/>
    </source>
</evidence>
<dbReference type="SUPFAM" id="SSF53659">
    <property type="entry name" value="Isocitrate/Isopropylmalate dehydrogenase-like"/>
    <property type="match status" value="1"/>
</dbReference>
<dbReference type="GO" id="GO:0050570">
    <property type="term" value="F:4-hydroxythreonine-4-phosphate dehydrogenase activity"/>
    <property type="evidence" value="ECO:0007669"/>
    <property type="project" value="UniProtKB-EC"/>
</dbReference>
<comment type="miscellaneous">
    <text evidence="10">The active site is located at the dimer interface.</text>
</comment>
<dbReference type="RefSeq" id="WP_209287438.1">
    <property type="nucleotide sequence ID" value="NZ_JACVEW010000011.1"/>
</dbReference>
<evidence type="ECO:0000256" key="4">
    <source>
        <dbReference type="ARBA" id="ARBA00022842"/>
    </source>
</evidence>
<comment type="similarity">
    <text evidence="10">Belongs to the PdxA family.</text>
</comment>
<keyword evidence="7 10" id="KW-0520">NAD</keyword>
<evidence type="ECO:0000313" key="11">
    <source>
        <dbReference type="EMBL" id="MBP0048821.1"/>
    </source>
</evidence>
<comment type="subcellular location">
    <subcellularLocation>
        <location evidence="10">Cytoplasm</location>
    </subcellularLocation>
</comment>
<dbReference type="NCBIfam" id="TIGR00557">
    <property type="entry name" value="pdxA"/>
    <property type="match status" value="1"/>
</dbReference>
<dbReference type="HAMAP" id="MF_00536">
    <property type="entry name" value="PdxA"/>
    <property type="match status" value="1"/>
</dbReference>
<feature type="binding site" evidence="10">
    <location>
        <position position="282"/>
    </location>
    <ligand>
        <name>substrate</name>
    </ligand>
</feature>
<accession>A0ABS3ZAU7</accession>
<comment type="catalytic activity">
    <reaction evidence="10">
        <text>4-(phosphooxy)-L-threonine + NAD(+) = 3-amino-2-oxopropyl phosphate + CO2 + NADH</text>
        <dbReference type="Rhea" id="RHEA:32275"/>
        <dbReference type="ChEBI" id="CHEBI:16526"/>
        <dbReference type="ChEBI" id="CHEBI:57279"/>
        <dbReference type="ChEBI" id="CHEBI:57540"/>
        <dbReference type="ChEBI" id="CHEBI:57945"/>
        <dbReference type="ChEBI" id="CHEBI:58452"/>
        <dbReference type="EC" id="1.1.1.262"/>
    </reaction>
</comment>
<dbReference type="Pfam" id="PF04166">
    <property type="entry name" value="PdxA"/>
    <property type="match status" value="1"/>
</dbReference>
<dbReference type="Proteomes" id="UP000810171">
    <property type="component" value="Unassembled WGS sequence"/>
</dbReference>
<dbReference type="EMBL" id="JACVEW010000011">
    <property type="protein sequence ID" value="MBP0048821.1"/>
    <property type="molecule type" value="Genomic_DNA"/>
</dbReference>